<dbReference type="Pfam" id="PF08878">
    <property type="entry name" value="HamA"/>
    <property type="match status" value="1"/>
</dbReference>
<dbReference type="InterPro" id="IPR014976">
    <property type="entry name" value="AbpA_HamA_C"/>
</dbReference>
<feature type="domain" description="Anti-bacteriophage protein A/HamA C-terminal" evidence="1">
    <location>
        <begin position="15"/>
        <end position="212"/>
    </location>
</feature>
<dbReference type="AlphaFoldDB" id="A0A9P2LCR5"/>
<protein>
    <recommendedName>
        <fullName evidence="1">Anti-bacteriophage protein A/HamA C-terminal domain-containing protein</fullName>
    </recommendedName>
</protein>
<reference evidence="2" key="1">
    <citation type="submission" date="2020-12" db="EMBL/GenBank/DDBJ databases">
        <authorList>
            <consortium name="Clinical and Environmental Microbiology Branch: Whole genome sequencing antimicrobial resistance pathogens in the healthcare setting"/>
        </authorList>
    </citation>
    <scope>NUCLEOTIDE SEQUENCE</scope>
    <source>
        <strain evidence="2">2018HL-00813</strain>
    </source>
</reference>
<sequence length="218" mass="25131">IIQICEGDSESPLDLVKKRLKDFLSSKDLRTKQGAIAEFFIHLYLNNNNYKPEFIFYNLEETSIKKGFDGFYSKENETYIVESKSGSCTSKKISHSVKINEAYQDIVDNLSGKSKKGKNNPWKNAYYHANLIDVGSAKSIRSKIAELRENFDRGIFCDVKDFNIIPCSTIFLDDIWTNQWSDDFIRNNSVLEKISGKNIDVIVVTKKNIKHFEDYLNV</sequence>
<evidence type="ECO:0000313" key="2">
    <source>
        <dbReference type="EMBL" id="EGY2379343.1"/>
    </source>
</evidence>
<dbReference type="EMBL" id="AAYLMQ010000092">
    <property type="protein sequence ID" value="EGY2379343.1"/>
    <property type="molecule type" value="Genomic_DNA"/>
</dbReference>
<comment type="caution">
    <text evidence="2">The sequence shown here is derived from an EMBL/GenBank/DDBJ whole genome shotgun (WGS) entry which is preliminary data.</text>
</comment>
<gene>
    <name evidence="2" type="ORF">JHZ39_003789</name>
</gene>
<name>A0A9P2LCR5_ACIBA</name>
<evidence type="ECO:0000259" key="1">
    <source>
        <dbReference type="Pfam" id="PF08878"/>
    </source>
</evidence>
<proteinExistence type="predicted"/>
<feature type="non-terminal residue" evidence="2">
    <location>
        <position position="1"/>
    </location>
</feature>
<organism evidence="2">
    <name type="scientific">Acinetobacter baumannii</name>
    <dbReference type="NCBI Taxonomy" id="470"/>
    <lineage>
        <taxon>Bacteria</taxon>
        <taxon>Pseudomonadati</taxon>
        <taxon>Pseudomonadota</taxon>
        <taxon>Gammaproteobacteria</taxon>
        <taxon>Moraxellales</taxon>
        <taxon>Moraxellaceae</taxon>
        <taxon>Acinetobacter</taxon>
        <taxon>Acinetobacter calcoaceticus/baumannii complex</taxon>
    </lineage>
</organism>
<accession>A0A9P2LCR5</accession>